<feature type="transmembrane region" description="Helical" evidence="8">
    <location>
        <begin position="483"/>
        <end position="504"/>
    </location>
</feature>
<protein>
    <submittedName>
        <fullName evidence="10">Iron(III) transport system permease protein</fullName>
    </submittedName>
</protein>
<comment type="similarity">
    <text evidence="8">Belongs to the binding-protein-dependent transport system permease family.</text>
</comment>
<evidence type="ECO:0000313" key="10">
    <source>
        <dbReference type="EMBL" id="MBM7839176.1"/>
    </source>
</evidence>
<feature type="domain" description="ABC transmembrane type-1" evidence="9">
    <location>
        <begin position="361"/>
        <end position="557"/>
    </location>
</feature>
<dbReference type="SUPFAM" id="SSF161098">
    <property type="entry name" value="MetI-like"/>
    <property type="match status" value="2"/>
</dbReference>
<feature type="transmembrane region" description="Helical" evidence="8">
    <location>
        <begin position="365"/>
        <end position="385"/>
    </location>
</feature>
<evidence type="ECO:0000259" key="9">
    <source>
        <dbReference type="PROSITE" id="PS50928"/>
    </source>
</evidence>
<dbReference type="PANTHER" id="PTHR43357">
    <property type="entry name" value="INNER MEMBRANE ABC TRANSPORTER PERMEASE PROTEIN YDCV"/>
    <property type="match status" value="1"/>
</dbReference>
<dbReference type="EMBL" id="JAFBCV010000007">
    <property type="protein sequence ID" value="MBM7839176.1"/>
    <property type="molecule type" value="Genomic_DNA"/>
</dbReference>
<keyword evidence="11" id="KW-1185">Reference proteome</keyword>
<keyword evidence="5 8" id="KW-0812">Transmembrane</keyword>
<evidence type="ECO:0000256" key="3">
    <source>
        <dbReference type="ARBA" id="ARBA00022475"/>
    </source>
</evidence>
<keyword evidence="7 8" id="KW-0472">Membrane</keyword>
<evidence type="ECO:0000256" key="8">
    <source>
        <dbReference type="RuleBase" id="RU363032"/>
    </source>
</evidence>
<evidence type="ECO:0000313" key="11">
    <source>
        <dbReference type="Proteomes" id="UP001179280"/>
    </source>
</evidence>
<sequence length="569" mass="63292">MVQQGKAQSSRFFTKRRLYTIGLTGIIFFLFVLPIIRLFSLSFFSEGQFTLENYGAIFAEARTWSILKNTVVMVTGSTVVALALGLFFAWIVAYSDIRGKRMMLLFIMIPFIIPSYIVTLSWTQLMSRNGMVATVLDVLPFDLAPFNMYSMAGMIFVLGLSHFPLVFLFTVGVLRRIPRDMEWAARASGARSWTVFKDITLKLALPGLAGGGLLAFIANLDNFGIPAFLGIPANITVLSTAIYQEVVGFGPAAFARAATLSVILSLVALIGTFIQWFLVRKSKQDDTVEQDYQPRFHLGRFRRFVEISVWSFLLFITVVPIVSMSMSSLIQAYGLPFAWENLTMDHYRFVLFENNRVQEALGNSLFLATVTMVVCLFVGTTLAYMRARNPNGLNRSLELFVGLPYALPGMVLALAMIFMWLEPIPGWNPGLYGTLGILLIAYITRFLILQVRGSFTAMTQVDPSMEEAARLAGANSFVKWRRVLLPLLLPGVISGAFLVFLTALTELTVSSLLWSSGSETIGLVIFNFEQAGYSTHSTAFSMVIVIGILLAMGTLYGLQQVWNRKVKQA</sequence>
<feature type="transmembrane region" description="Helical" evidence="8">
    <location>
        <begin position="427"/>
        <end position="448"/>
    </location>
</feature>
<evidence type="ECO:0000256" key="4">
    <source>
        <dbReference type="ARBA" id="ARBA00022519"/>
    </source>
</evidence>
<feature type="transmembrane region" description="Helical" evidence="8">
    <location>
        <begin position="146"/>
        <end position="174"/>
    </location>
</feature>
<comment type="subcellular location">
    <subcellularLocation>
        <location evidence="1">Cell inner membrane</location>
        <topology evidence="1">Multi-pass membrane protein</topology>
    </subcellularLocation>
    <subcellularLocation>
        <location evidence="8">Cell membrane</location>
        <topology evidence="8">Multi-pass membrane protein</topology>
    </subcellularLocation>
</comment>
<organism evidence="10 11">
    <name type="scientific">Shouchella xiaoxiensis</name>
    <dbReference type="NCBI Taxonomy" id="766895"/>
    <lineage>
        <taxon>Bacteria</taxon>
        <taxon>Bacillati</taxon>
        <taxon>Bacillota</taxon>
        <taxon>Bacilli</taxon>
        <taxon>Bacillales</taxon>
        <taxon>Bacillaceae</taxon>
        <taxon>Shouchella</taxon>
    </lineage>
</organism>
<feature type="transmembrane region" description="Helical" evidence="8">
    <location>
        <begin position="71"/>
        <end position="92"/>
    </location>
</feature>
<keyword evidence="2 8" id="KW-0813">Transport</keyword>
<dbReference type="CDD" id="cd06261">
    <property type="entry name" value="TM_PBP2"/>
    <property type="match status" value="2"/>
</dbReference>
<dbReference type="Gene3D" id="1.10.3720.10">
    <property type="entry name" value="MetI-like"/>
    <property type="match status" value="2"/>
</dbReference>
<name>A0ABS2SVH2_9BACI</name>
<accession>A0ABS2SVH2</accession>
<dbReference type="InterPro" id="IPR035906">
    <property type="entry name" value="MetI-like_sf"/>
</dbReference>
<feature type="transmembrane region" description="Helical" evidence="8">
    <location>
        <begin position="539"/>
        <end position="558"/>
    </location>
</feature>
<dbReference type="Proteomes" id="UP001179280">
    <property type="component" value="Unassembled WGS sequence"/>
</dbReference>
<feature type="transmembrane region" description="Helical" evidence="8">
    <location>
        <begin position="397"/>
        <end position="421"/>
    </location>
</feature>
<comment type="caution">
    <text evidence="10">The sequence shown here is derived from an EMBL/GenBank/DDBJ whole genome shotgun (WGS) entry which is preliminary data.</text>
</comment>
<evidence type="ECO:0000256" key="5">
    <source>
        <dbReference type="ARBA" id="ARBA00022692"/>
    </source>
</evidence>
<proteinExistence type="inferred from homology"/>
<feature type="transmembrane region" description="Helical" evidence="8">
    <location>
        <begin position="257"/>
        <end position="279"/>
    </location>
</feature>
<feature type="transmembrane region" description="Helical" evidence="8">
    <location>
        <begin position="309"/>
        <end position="334"/>
    </location>
</feature>
<evidence type="ECO:0000256" key="6">
    <source>
        <dbReference type="ARBA" id="ARBA00022989"/>
    </source>
</evidence>
<dbReference type="RefSeq" id="WP_204466492.1">
    <property type="nucleotide sequence ID" value="NZ_JAFBCV010000007.1"/>
</dbReference>
<keyword evidence="3" id="KW-1003">Cell membrane</keyword>
<reference evidence="10" key="1">
    <citation type="submission" date="2021-01" db="EMBL/GenBank/DDBJ databases">
        <title>Genomic Encyclopedia of Type Strains, Phase IV (KMG-IV): sequencing the most valuable type-strain genomes for metagenomic binning, comparative biology and taxonomic classification.</title>
        <authorList>
            <person name="Goeker M."/>
        </authorList>
    </citation>
    <scope>NUCLEOTIDE SEQUENCE</scope>
    <source>
        <strain evidence="10">DSM 21943</strain>
    </source>
</reference>
<feature type="transmembrane region" description="Helical" evidence="8">
    <location>
        <begin position="104"/>
        <end position="126"/>
    </location>
</feature>
<dbReference type="Pfam" id="PF00528">
    <property type="entry name" value="BPD_transp_1"/>
    <property type="match status" value="2"/>
</dbReference>
<dbReference type="InterPro" id="IPR000515">
    <property type="entry name" value="MetI-like"/>
</dbReference>
<feature type="transmembrane region" description="Helical" evidence="8">
    <location>
        <begin position="21"/>
        <end position="44"/>
    </location>
</feature>
<dbReference type="PANTHER" id="PTHR43357:SF3">
    <property type="entry name" value="FE(3+)-TRANSPORT SYSTEM PERMEASE PROTEIN FBPB 2"/>
    <property type="match status" value="1"/>
</dbReference>
<feature type="domain" description="ABC transmembrane type-1" evidence="9">
    <location>
        <begin position="67"/>
        <end position="275"/>
    </location>
</feature>
<evidence type="ECO:0000256" key="7">
    <source>
        <dbReference type="ARBA" id="ARBA00023136"/>
    </source>
</evidence>
<keyword evidence="6 8" id="KW-1133">Transmembrane helix</keyword>
<gene>
    <name evidence="10" type="ORF">JOC54_002447</name>
</gene>
<keyword evidence="4" id="KW-0997">Cell inner membrane</keyword>
<dbReference type="PROSITE" id="PS50928">
    <property type="entry name" value="ABC_TM1"/>
    <property type="match status" value="2"/>
</dbReference>
<evidence type="ECO:0000256" key="2">
    <source>
        <dbReference type="ARBA" id="ARBA00022448"/>
    </source>
</evidence>
<feature type="transmembrane region" description="Helical" evidence="8">
    <location>
        <begin position="195"/>
        <end position="218"/>
    </location>
</feature>
<evidence type="ECO:0000256" key="1">
    <source>
        <dbReference type="ARBA" id="ARBA00004429"/>
    </source>
</evidence>